<evidence type="ECO:0000259" key="7">
    <source>
        <dbReference type="PROSITE" id="PS51986"/>
    </source>
</evidence>
<organism evidence="9 10">
    <name type="scientific">Ktedonobacter robiniae</name>
    <dbReference type="NCBI Taxonomy" id="2778365"/>
    <lineage>
        <taxon>Bacteria</taxon>
        <taxon>Bacillati</taxon>
        <taxon>Chloroflexota</taxon>
        <taxon>Ktedonobacteria</taxon>
        <taxon>Ktedonobacterales</taxon>
        <taxon>Ktedonobacteraceae</taxon>
        <taxon>Ktedonobacter</taxon>
    </lineage>
</organism>
<dbReference type="SUPFAM" id="SSF55931">
    <property type="entry name" value="Glutamine synthetase/guanido kinase"/>
    <property type="match status" value="1"/>
</dbReference>
<evidence type="ECO:0000256" key="2">
    <source>
        <dbReference type="ARBA" id="ARBA00022598"/>
    </source>
</evidence>
<dbReference type="InterPro" id="IPR014746">
    <property type="entry name" value="Gln_synth/guanido_kin_cat_dom"/>
</dbReference>
<evidence type="ECO:0000256" key="1">
    <source>
        <dbReference type="ARBA" id="ARBA00009897"/>
    </source>
</evidence>
<dbReference type="SMART" id="SM01230">
    <property type="entry name" value="Gln-synt_C"/>
    <property type="match status" value="1"/>
</dbReference>
<feature type="domain" description="GS catalytic" evidence="8">
    <location>
        <begin position="111"/>
        <end position="450"/>
    </location>
</feature>
<evidence type="ECO:0000313" key="10">
    <source>
        <dbReference type="Proteomes" id="UP000654345"/>
    </source>
</evidence>
<proteinExistence type="inferred from homology"/>
<accession>A0ABQ3UQP4</accession>
<dbReference type="PANTHER" id="PTHR43785">
    <property type="entry name" value="GAMMA-GLUTAMYLPUTRESCINE SYNTHETASE"/>
    <property type="match status" value="1"/>
</dbReference>
<evidence type="ECO:0000259" key="8">
    <source>
        <dbReference type="PROSITE" id="PS51987"/>
    </source>
</evidence>
<dbReference type="PROSITE" id="PS51987">
    <property type="entry name" value="GS_CATALYTIC"/>
    <property type="match status" value="1"/>
</dbReference>
<evidence type="ECO:0000256" key="5">
    <source>
        <dbReference type="PROSITE-ProRule" id="PRU01330"/>
    </source>
</evidence>
<dbReference type="PANTHER" id="PTHR43785:SF2">
    <property type="entry name" value="TYPE-1 GLUTAMINE SYNTHETASE 1"/>
    <property type="match status" value="1"/>
</dbReference>
<protein>
    <submittedName>
        <fullName evidence="9">Glutamine synthetase</fullName>
    </submittedName>
</protein>
<sequence>MSNVEIVKQAQAAGIQLVRFLYCDHSGVTRSKAIHVSHLEKKLHEGLGLTRAQMAMNMLDQLTDVEGMEPVGEIRLVPDPETFSVLPWTPGSASLLCDQLDHNHLNWGACPRLFLKDIATKASEAGIKVEATFENEFYLARELDGIYTPPFGREPVYSSIGLDLSAQVMHDIVKALCEQGLVVEQAINEYGPGQQEISVRHAPALRAADNQIKLRDTARGVALQHGLLASFAPKPFPDEIGSGCHVHFSLWDQESGRSLLYDPLDPRGLSHDGRSFIAGILEHLPALVGLTCPSYNSYRRLQPQAWSSAYTSWGFDNREAAVRIVSPFWGREEQSYHIELKTVDGSANPYIALAGLIAAGLDGIKRQLDPGAPCEHDPDKLSESEREQNRVRRLPTTMVDALDELERDQLFMEAMGDLMSRSYLAVRRSEEKAFAEQDIDFEIRNHFYKF</sequence>
<dbReference type="Pfam" id="PF16952">
    <property type="entry name" value="Gln-synt_N_2"/>
    <property type="match status" value="1"/>
</dbReference>
<comment type="caution">
    <text evidence="9">The sequence shown here is derived from an EMBL/GenBank/DDBJ whole genome shotgun (WGS) entry which is preliminary data.</text>
</comment>
<dbReference type="InterPro" id="IPR036651">
    <property type="entry name" value="Gln_synt_N_sf"/>
</dbReference>
<reference evidence="9 10" key="1">
    <citation type="journal article" date="2021" name="Int. J. Syst. Evol. Microbiol.">
        <title>Reticulibacter mediterranei gen. nov., sp. nov., within the new family Reticulibacteraceae fam. nov., and Ktedonospora formicarum gen. nov., sp. nov., Ktedonobacter robiniae sp. nov., Dictyobacter formicarum sp. nov. and Dictyobacter arantiisoli sp. nov., belonging to the class Ktedonobacteria.</title>
        <authorList>
            <person name="Yabe S."/>
            <person name="Zheng Y."/>
            <person name="Wang C.M."/>
            <person name="Sakai Y."/>
            <person name="Abe K."/>
            <person name="Yokota A."/>
            <person name="Donadio S."/>
            <person name="Cavaletti L."/>
            <person name="Monciardini P."/>
        </authorList>
    </citation>
    <scope>NUCLEOTIDE SEQUENCE [LARGE SCALE GENOMIC DNA]</scope>
    <source>
        <strain evidence="9 10">SOSP1-30</strain>
    </source>
</reference>
<comment type="similarity">
    <text evidence="1 5 6">Belongs to the glutamine synthetase family.</text>
</comment>
<dbReference type="InterPro" id="IPR008147">
    <property type="entry name" value="Gln_synt_N"/>
</dbReference>
<dbReference type="Proteomes" id="UP000654345">
    <property type="component" value="Unassembled WGS sequence"/>
</dbReference>
<dbReference type="InterPro" id="IPR008146">
    <property type="entry name" value="Gln_synth_cat_dom"/>
</dbReference>
<keyword evidence="4" id="KW-0067">ATP-binding</keyword>
<dbReference type="Pfam" id="PF00120">
    <property type="entry name" value="Gln-synt_C"/>
    <property type="match status" value="1"/>
</dbReference>
<name>A0ABQ3UQP4_9CHLR</name>
<evidence type="ECO:0000256" key="4">
    <source>
        <dbReference type="ARBA" id="ARBA00022840"/>
    </source>
</evidence>
<evidence type="ECO:0000256" key="6">
    <source>
        <dbReference type="RuleBase" id="RU000384"/>
    </source>
</evidence>
<dbReference type="SUPFAM" id="SSF54368">
    <property type="entry name" value="Glutamine synthetase, N-terminal domain"/>
    <property type="match status" value="1"/>
</dbReference>
<gene>
    <name evidence="9" type="ORF">KSB_35830</name>
</gene>
<keyword evidence="10" id="KW-1185">Reference proteome</keyword>
<dbReference type="Gene3D" id="3.10.20.70">
    <property type="entry name" value="Glutamine synthetase, N-terminal domain"/>
    <property type="match status" value="1"/>
</dbReference>
<dbReference type="PROSITE" id="PS51986">
    <property type="entry name" value="GS_BETA_GRASP"/>
    <property type="match status" value="1"/>
</dbReference>
<dbReference type="EMBL" id="BNJG01000001">
    <property type="protein sequence ID" value="GHO55108.1"/>
    <property type="molecule type" value="Genomic_DNA"/>
</dbReference>
<evidence type="ECO:0000256" key="3">
    <source>
        <dbReference type="ARBA" id="ARBA00022741"/>
    </source>
</evidence>
<dbReference type="RefSeq" id="WP_201371742.1">
    <property type="nucleotide sequence ID" value="NZ_BNJG01000001.1"/>
</dbReference>
<dbReference type="Gene3D" id="3.30.590.10">
    <property type="entry name" value="Glutamine synthetase/guanido kinase, catalytic domain"/>
    <property type="match status" value="1"/>
</dbReference>
<keyword evidence="2" id="KW-0436">Ligase</keyword>
<keyword evidence="3" id="KW-0547">Nucleotide-binding</keyword>
<feature type="domain" description="GS beta-grasp" evidence="7">
    <location>
        <begin position="13"/>
        <end position="104"/>
    </location>
</feature>
<evidence type="ECO:0000313" key="9">
    <source>
        <dbReference type="EMBL" id="GHO55108.1"/>
    </source>
</evidence>